<feature type="region of interest" description="Disordered" evidence="1">
    <location>
        <begin position="36"/>
        <end position="57"/>
    </location>
</feature>
<protein>
    <submittedName>
        <fullName evidence="2">Uncharacterized protein</fullName>
    </submittedName>
</protein>
<name>A0ABP6CEA0_9ACTN</name>
<evidence type="ECO:0000313" key="2">
    <source>
        <dbReference type="EMBL" id="GAA2617173.1"/>
    </source>
</evidence>
<reference evidence="3" key="1">
    <citation type="journal article" date="2019" name="Int. J. Syst. Evol. Microbiol.">
        <title>The Global Catalogue of Microorganisms (GCM) 10K type strain sequencing project: providing services to taxonomists for standard genome sequencing and annotation.</title>
        <authorList>
            <consortium name="The Broad Institute Genomics Platform"/>
            <consortium name="The Broad Institute Genome Sequencing Center for Infectious Disease"/>
            <person name="Wu L."/>
            <person name="Ma J."/>
        </authorList>
    </citation>
    <scope>NUCLEOTIDE SEQUENCE [LARGE SCALE GENOMIC DNA]</scope>
    <source>
        <strain evidence="3">JCM 16373</strain>
    </source>
</reference>
<organism evidence="2 3">
    <name type="scientific">Streptomyces axinellae</name>
    <dbReference type="NCBI Taxonomy" id="552788"/>
    <lineage>
        <taxon>Bacteria</taxon>
        <taxon>Bacillati</taxon>
        <taxon>Actinomycetota</taxon>
        <taxon>Actinomycetes</taxon>
        <taxon>Kitasatosporales</taxon>
        <taxon>Streptomycetaceae</taxon>
        <taxon>Streptomyces</taxon>
    </lineage>
</organism>
<comment type="caution">
    <text evidence="2">The sequence shown here is derived from an EMBL/GenBank/DDBJ whole genome shotgun (WGS) entry which is preliminary data.</text>
</comment>
<gene>
    <name evidence="2" type="ORF">GCM10009863_33680</name>
</gene>
<accession>A0ABP6CEA0</accession>
<dbReference type="Proteomes" id="UP001501447">
    <property type="component" value="Unassembled WGS sequence"/>
</dbReference>
<dbReference type="EMBL" id="BAAARJ010000010">
    <property type="protein sequence ID" value="GAA2617173.1"/>
    <property type="molecule type" value="Genomic_DNA"/>
</dbReference>
<evidence type="ECO:0000313" key="3">
    <source>
        <dbReference type="Proteomes" id="UP001501447"/>
    </source>
</evidence>
<sequence>MNRKLGEHCGEPLPRKRVRGERVQFAATGEELARLARGTSTSGARDWTTPADAAVAA</sequence>
<proteinExistence type="predicted"/>
<evidence type="ECO:0000256" key="1">
    <source>
        <dbReference type="SAM" id="MobiDB-lite"/>
    </source>
</evidence>
<keyword evidence="3" id="KW-1185">Reference proteome</keyword>